<dbReference type="InterPro" id="IPR036526">
    <property type="entry name" value="C-N_Hydrolase_sf"/>
</dbReference>
<proteinExistence type="inferred from homology"/>
<sequence length="293" mass="30576">MSGRVRVSCLQLRPLPETADGERYLESVLGQIRDAAGDGADLVVLPELWYPGYFAFDGYAAAATTPSGPLPTRLARLAGTLGITLHIGSLVEAGATGADGRPRLHNTSLVFGPDGAPLAGYRKVHVFGYASREPELIAGGRATATFPLAGARMGLAICYDLRFPELFRAVVDEVSGYVVPATWPAARVEHWSALLRARAIEDQAFVIGCNAAGTSHGVELGGHSAVIDPWGAVVGAAGSEPGRLDVEIDLGVATAARATFPALRDRVWTQPIPAAGSDQTSPDAGPTRKEGAK</sequence>
<accession>A0ABP9RSD0</accession>
<evidence type="ECO:0000256" key="2">
    <source>
        <dbReference type="SAM" id="MobiDB-lite"/>
    </source>
</evidence>
<dbReference type="PROSITE" id="PS50263">
    <property type="entry name" value="CN_HYDROLASE"/>
    <property type="match status" value="1"/>
</dbReference>
<dbReference type="InterPro" id="IPR003010">
    <property type="entry name" value="C-N_Hydrolase"/>
</dbReference>
<dbReference type="GO" id="GO:0016787">
    <property type="term" value="F:hydrolase activity"/>
    <property type="evidence" value="ECO:0007669"/>
    <property type="project" value="UniProtKB-KW"/>
</dbReference>
<feature type="region of interest" description="Disordered" evidence="2">
    <location>
        <begin position="271"/>
        <end position="293"/>
    </location>
</feature>
<comment type="similarity">
    <text evidence="1">Belongs to the carbon-nitrogen hydrolase superfamily. NIT1/NIT2 family.</text>
</comment>
<dbReference type="SUPFAM" id="SSF56317">
    <property type="entry name" value="Carbon-nitrogen hydrolase"/>
    <property type="match status" value="1"/>
</dbReference>
<dbReference type="PANTHER" id="PTHR23088:SF27">
    <property type="entry name" value="DEAMINATED GLUTATHIONE AMIDASE"/>
    <property type="match status" value="1"/>
</dbReference>
<protein>
    <submittedName>
        <fullName evidence="4">Carbon-nitrogen family hydrolase</fullName>
    </submittedName>
</protein>
<dbReference type="Proteomes" id="UP001501570">
    <property type="component" value="Unassembled WGS sequence"/>
</dbReference>
<evidence type="ECO:0000259" key="3">
    <source>
        <dbReference type="PROSITE" id="PS50263"/>
    </source>
</evidence>
<feature type="domain" description="CN hydrolase" evidence="3">
    <location>
        <begin position="5"/>
        <end position="250"/>
    </location>
</feature>
<comment type="caution">
    <text evidence="4">The sequence shown here is derived from an EMBL/GenBank/DDBJ whole genome shotgun (WGS) entry which is preliminary data.</text>
</comment>
<keyword evidence="5" id="KW-1185">Reference proteome</keyword>
<dbReference type="Pfam" id="PF00795">
    <property type="entry name" value="CN_hydrolase"/>
    <property type="match status" value="1"/>
</dbReference>
<dbReference type="EMBL" id="BAABJQ010000007">
    <property type="protein sequence ID" value="GAA5185268.1"/>
    <property type="molecule type" value="Genomic_DNA"/>
</dbReference>
<dbReference type="Gene3D" id="3.60.110.10">
    <property type="entry name" value="Carbon-nitrogen hydrolase"/>
    <property type="match status" value="1"/>
</dbReference>
<name>A0ABP9RSD0_9ACTN</name>
<reference evidence="5" key="1">
    <citation type="journal article" date="2019" name="Int. J. Syst. Evol. Microbiol.">
        <title>The Global Catalogue of Microorganisms (GCM) 10K type strain sequencing project: providing services to taxonomists for standard genome sequencing and annotation.</title>
        <authorList>
            <consortium name="The Broad Institute Genomics Platform"/>
            <consortium name="The Broad Institute Genome Sequencing Center for Infectious Disease"/>
            <person name="Wu L."/>
            <person name="Ma J."/>
        </authorList>
    </citation>
    <scope>NUCLEOTIDE SEQUENCE [LARGE SCALE GENOMIC DNA]</scope>
    <source>
        <strain evidence="5">JCM 18304</strain>
    </source>
</reference>
<gene>
    <name evidence="4" type="ORF">GCM10023322_28730</name>
</gene>
<organism evidence="4 5">
    <name type="scientific">Rugosimonospora acidiphila</name>
    <dbReference type="NCBI Taxonomy" id="556531"/>
    <lineage>
        <taxon>Bacteria</taxon>
        <taxon>Bacillati</taxon>
        <taxon>Actinomycetota</taxon>
        <taxon>Actinomycetes</taxon>
        <taxon>Micromonosporales</taxon>
        <taxon>Micromonosporaceae</taxon>
        <taxon>Rugosimonospora</taxon>
    </lineage>
</organism>
<keyword evidence="4" id="KW-0378">Hydrolase</keyword>
<evidence type="ECO:0000313" key="5">
    <source>
        <dbReference type="Proteomes" id="UP001501570"/>
    </source>
</evidence>
<dbReference type="PANTHER" id="PTHR23088">
    <property type="entry name" value="NITRILASE-RELATED"/>
    <property type="match status" value="1"/>
</dbReference>
<dbReference type="RefSeq" id="WP_345629779.1">
    <property type="nucleotide sequence ID" value="NZ_BAABJQ010000007.1"/>
</dbReference>
<evidence type="ECO:0000256" key="1">
    <source>
        <dbReference type="ARBA" id="ARBA00010613"/>
    </source>
</evidence>
<evidence type="ECO:0000313" key="4">
    <source>
        <dbReference type="EMBL" id="GAA5185268.1"/>
    </source>
</evidence>